<dbReference type="Proteomes" id="UP000194309">
    <property type="component" value="Chromosome"/>
</dbReference>
<dbReference type="STRING" id="1660064.CIGN_0806"/>
<dbReference type="Pfam" id="PF13419">
    <property type="entry name" value="HAD_2"/>
    <property type="match status" value="1"/>
</dbReference>
<dbReference type="SFLD" id="SFLDS00003">
    <property type="entry name" value="Haloacid_Dehalogenase"/>
    <property type="match status" value="1"/>
</dbReference>
<sequence>MSKVIIFDMDGTLINSTQAICETINYMRLGLNLTPLSYSYIIEVINNPAKNYMIEFYGVDKISNNMMKIFEDEYQKNYFLHAKVYDEAMAVMEYCEDKNYAMAVASNAPNSSLEIILKNAKILDKFKMIIGASNKVPCKPAPNMLNLIMDSLGKRAIFIGDSYKDSMAAKNANIKYINVTWGRDIQILGEINCKNANEVIKNIG</sequence>
<dbReference type="GO" id="GO:0006281">
    <property type="term" value="P:DNA repair"/>
    <property type="evidence" value="ECO:0007669"/>
    <property type="project" value="TreeGrafter"/>
</dbReference>
<dbReference type="OrthoDB" id="9792518at2"/>
<keyword evidence="6" id="KW-1185">Reference proteome</keyword>
<dbReference type="InterPro" id="IPR041492">
    <property type="entry name" value="HAD_2"/>
</dbReference>
<dbReference type="SUPFAM" id="SSF56784">
    <property type="entry name" value="HAD-like"/>
    <property type="match status" value="1"/>
</dbReference>
<evidence type="ECO:0000313" key="6">
    <source>
        <dbReference type="Proteomes" id="UP000194309"/>
    </source>
</evidence>
<accession>A0A381D8Y2</accession>
<dbReference type="Gene3D" id="1.10.150.240">
    <property type="entry name" value="Putative phosphatase, domain 2"/>
    <property type="match status" value="1"/>
</dbReference>
<dbReference type="PANTHER" id="PTHR43434:SF1">
    <property type="entry name" value="PHOSPHOGLYCOLATE PHOSPHATASE"/>
    <property type="match status" value="1"/>
</dbReference>
<proteinExistence type="inferred from homology"/>
<evidence type="ECO:0000256" key="2">
    <source>
        <dbReference type="ARBA" id="ARBA00004818"/>
    </source>
</evidence>
<name>A0A1X9SS91_9BACT</name>
<accession>A0A1X9SS91</accession>
<dbReference type="InterPro" id="IPR023198">
    <property type="entry name" value="PGP-like_dom2"/>
</dbReference>
<dbReference type="InterPro" id="IPR023214">
    <property type="entry name" value="HAD_sf"/>
</dbReference>
<dbReference type="PANTHER" id="PTHR43434">
    <property type="entry name" value="PHOSPHOGLYCOLATE PHOSPHATASE"/>
    <property type="match status" value="1"/>
</dbReference>
<dbReference type="KEGG" id="cdev:CIGN_0806"/>
<dbReference type="AlphaFoldDB" id="A0A1X9SS91"/>
<evidence type="ECO:0000256" key="3">
    <source>
        <dbReference type="ARBA" id="ARBA00006171"/>
    </source>
</evidence>
<gene>
    <name evidence="5" type="ORF">CIGN_0806</name>
</gene>
<organism evidence="5 6">
    <name type="scientific">Campylobacter devanensis</name>
    <dbReference type="NCBI Taxonomy" id="3161138"/>
    <lineage>
        <taxon>Bacteria</taxon>
        <taxon>Pseudomonadati</taxon>
        <taxon>Campylobacterota</taxon>
        <taxon>Epsilonproteobacteria</taxon>
        <taxon>Campylobacterales</taxon>
        <taxon>Campylobacteraceae</taxon>
        <taxon>Campylobacter</taxon>
    </lineage>
</organism>
<dbReference type="EC" id="3.1.3.18" evidence="4"/>
<dbReference type="NCBIfam" id="TIGR01549">
    <property type="entry name" value="HAD-SF-IA-v1"/>
    <property type="match status" value="1"/>
</dbReference>
<comment type="pathway">
    <text evidence="2">Organic acid metabolism; glycolate biosynthesis; glycolate from 2-phosphoglycolate: step 1/1.</text>
</comment>
<protein>
    <recommendedName>
        <fullName evidence="4">phosphoglycolate phosphatase</fullName>
        <ecNumber evidence="4">3.1.3.18</ecNumber>
    </recommendedName>
</protein>
<dbReference type="GO" id="GO:0008967">
    <property type="term" value="F:phosphoglycolate phosphatase activity"/>
    <property type="evidence" value="ECO:0007669"/>
    <property type="project" value="UniProtKB-EC"/>
</dbReference>
<dbReference type="InterPro" id="IPR006439">
    <property type="entry name" value="HAD-SF_hydro_IA"/>
</dbReference>
<comment type="similarity">
    <text evidence="3">Belongs to the HAD-like hydrolase superfamily. CbbY/CbbZ/Gph/YieH family.</text>
</comment>
<reference evidence="5 6" key="1">
    <citation type="journal article" date="2017" name="Genome Biol. Evol.">
        <title>Comparative Genomic Analysis Identifies a Campylobacter Clade Deficient in Selenium Metabolism.</title>
        <authorList>
            <person name="Miller W.G."/>
            <person name="Yee E."/>
            <person name="Lopes B.S."/>
            <person name="Chapman M.H."/>
            <person name="Huynh S."/>
            <person name="Bono J.L."/>
            <person name="Parker C.T."/>
            <person name="Strachan N.J.C."/>
            <person name="Forbes K.J."/>
        </authorList>
    </citation>
    <scope>NUCLEOTIDE SEQUENCE [LARGE SCALE GENOMIC DNA]</scope>
    <source>
        <strain evidence="5 6">NCTC 13003</strain>
    </source>
</reference>
<dbReference type="SFLD" id="SFLDG01129">
    <property type="entry name" value="C1.5:_HAD__Beta-PGM__Phosphata"/>
    <property type="match status" value="1"/>
</dbReference>
<evidence type="ECO:0000256" key="4">
    <source>
        <dbReference type="ARBA" id="ARBA00013078"/>
    </source>
</evidence>
<dbReference type="InterPro" id="IPR050155">
    <property type="entry name" value="HAD-like_hydrolase_sf"/>
</dbReference>
<comment type="catalytic activity">
    <reaction evidence="1">
        <text>2-phosphoglycolate + H2O = glycolate + phosphate</text>
        <dbReference type="Rhea" id="RHEA:14369"/>
        <dbReference type="ChEBI" id="CHEBI:15377"/>
        <dbReference type="ChEBI" id="CHEBI:29805"/>
        <dbReference type="ChEBI" id="CHEBI:43474"/>
        <dbReference type="ChEBI" id="CHEBI:58033"/>
        <dbReference type="EC" id="3.1.3.18"/>
    </reaction>
</comment>
<evidence type="ECO:0000313" key="5">
    <source>
        <dbReference type="EMBL" id="ARQ99095.1"/>
    </source>
</evidence>
<dbReference type="Gene3D" id="3.40.50.1000">
    <property type="entry name" value="HAD superfamily/HAD-like"/>
    <property type="match status" value="1"/>
</dbReference>
<evidence type="ECO:0000256" key="1">
    <source>
        <dbReference type="ARBA" id="ARBA00000830"/>
    </source>
</evidence>
<dbReference type="InterPro" id="IPR036412">
    <property type="entry name" value="HAD-like_sf"/>
</dbReference>
<dbReference type="EMBL" id="CP018788">
    <property type="protein sequence ID" value="ARQ99095.1"/>
    <property type="molecule type" value="Genomic_DNA"/>
</dbReference>